<protein>
    <recommendedName>
        <fullName evidence="4">DNA mismatch repair proteins mutS family domain-containing protein</fullName>
    </recommendedName>
</protein>
<evidence type="ECO:0000259" key="4">
    <source>
        <dbReference type="SMART" id="SM00534"/>
    </source>
</evidence>
<dbReference type="SMART" id="SM00534">
    <property type="entry name" value="MUTSac"/>
    <property type="match status" value="1"/>
</dbReference>
<dbReference type="PANTHER" id="PTHR11361:SF34">
    <property type="entry name" value="DNA MISMATCH REPAIR PROTEIN MSH1, MITOCHONDRIAL"/>
    <property type="match status" value="1"/>
</dbReference>
<keyword evidence="1" id="KW-0547">Nucleotide-binding</keyword>
<dbReference type="KEGG" id="pmet:G4Y79_11125"/>
<dbReference type="RefSeq" id="WP_195172955.1">
    <property type="nucleotide sequence ID" value="NZ_CP062983.1"/>
</dbReference>
<keyword evidence="6" id="KW-1185">Reference proteome</keyword>
<dbReference type="GO" id="GO:0140664">
    <property type="term" value="F:ATP-dependent DNA damage sensor activity"/>
    <property type="evidence" value="ECO:0007669"/>
    <property type="project" value="InterPro"/>
</dbReference>
<dbReference type="Pfam" id="PF00488">
    <property type="entry name" value="MutS_V"/>
    <property type="match status" value="1"/>
</dbReference>
<dbReference type="InterPro" id="IPR000432">
    <property type="entry name" value="DNA_mismatch_repair_MutS_C"/>
</dbReference>
<evidence type="ECO:0000313" key="6">
    <source>
        <dbReference type="Proteomes" id="UP000594468"/>
    </source>
</evidence>
<feature type="domain" description="DNA mismatch repair proteins mutS family" evidence="4">
    <location>
        <begin position="364"/>
        <end position="562"/>
    </location>
</feature>
<sequence>MLPSDAALSLLWPPGCEQAFHYHDSTDLINDLNLRLLIRRLSYNPSYERFVRDLLLTLVTDEQIIHYRQAILADLLSNEALVLHLQVVLETILDLERYLGAPQWVENPLRQVAWRLSELDNYVTCMVQFDEILQAASEQLQSDGLRRLRDMIHEIVQAESFIELQQSLPDLLPKIRAIRSITIGINLDEQLRPVSATLLDANIQPVTGSSILNRLLRREKTPEEGAGPLHNARDLNTGGAHFQVELEDRNSPFMPQLFKDLSELMEATSRPIAQALRRYTHINTRFLIALKDEIAFYLGAVKMIQSLQQAGLPMCAPEVAPMPSRIMHMTDLYNVNLALQLQNRQRPAGEVVVRNDAIFDDDIGRIYILTGPNQGGKTTYTQAVGLAYLLMQAGLHVPAVRATLSAVDGIYTHFATEERPEQEAGRLGEEARRLSRIFEQATRYSLVLLNESLASTAADESLFIAQDVVRVLRKLGARAVFATHLHNLAAECEQLNAQTEGDSRVVSIVSHVALEEGPDGQVVRRTYEIKPGPPVSRSYAVELAARYGISYEQLMDVLRQRQLLD</sequence>
<dbReference type="AlphaFoldDB" id="A0A7S8EDC5"/>
<dbReference type="GO" id="GO:0030983">
    <property type="term" value="F:mismatched DNA binding"/>
    <property type="evidence" value="ECO:0007669"/>
    <property type="project" value="InterPro"/>
</dbReference>
<keyword evidence="3" id="KW-0238">DNA-binding</keyword>
<dbReference type="InterPro" id="IPR027417">
    <property type="entry name" value="P-loop_NTPase"/>
</dbReference>
<dbReference type="Gene3D" id="3.40.50.300">
    <property type="entry name" value="P-loop containing nucleotide triphosphate hydrolases"/>
    <property type="match status" value="1"/>
</dbReference>
<organism evidence="5 6">
    <name type="scientific">Phototrophicus methaneseepsis</name>
    <dbReference type="NCBI Taxonomy" id="2710758"/>
    <lineage>
        <taxon>Bacteria</taxon>
        <taxon>Bacillati</taxon>
        <taxon>Chloroflexota</taxon>
        <taxon>Candidatus Thermofontia</taxon>
        <taxon>Phototrophicales</taxon>
        <taxon>Phototrophicaceae</taxon>
        <taxon>Phototrophicus</taxon>
    </lineage>
</organism>
<dbReference type="EMBL" id="CP062983">
    <property type="protein sequence ID" value="QPC84892.1"/>
    <property type="molecule type" value="Genomic_DNA"/>
</dbReference>
<keyword evidence="2" id="KW-0067">ATP-binding</keyword>
<reference evidence="5 6" key="1">
    <citation type="submission" date="2020-02" db="EMBL/GenBank/DDBJ databases">
        <authorList>
            <person name="Zheng R.K."/>
            <person name="Sun C.M."/>
        </authorList>
    </citation>
    <scope>NUCLEOTIDE SEQUENCE [LARGE SCALE GENOMIC DNA]</scope>
    <source>
        <strain evidence="6">rifampicinis</strain>
    </source>
</reference>
<dbReference type="GO" id="GO:0006298">
    <property type="term" value="P:mismatch repair"/>
    <property type="evidence" value="ECO:0007669"/>
    <property type="project" value="InterPro"/>
</dbReference>
<evidence type="ECO:0000256" key="1">
    <source>
        <dbReference type="ARBA" id="ARBA00022741"/>
    </source>
</evidence>
<evidence type="ECO:0000256" key="3">
    <source>
        <dbReference type="ARBA" id="ARBA00023125"/>
    </source>
</evidence>
<dbReference type="GO" id="GO:0005524">
    <property type="term" value="F:ATP binding"/>
    <property type="evidence" value="ECO:0007669"/>
    <property type="project" value="UniProtKB-KW"/>
</dbReference>
<accession>A0A7S8EDC5</accession>
<name>A0A7S8EDC5_9CHLR</name>
<dbReference type="PANTHER" id="PTHR11361">
    <property type="entry name" value="DNA MISMATCH REPAIR PROTEIN MUTS FAMILY MEMBER"/>
    <property type="match status" value="1"/>
</dbReference>
<evidence type="ECO:0000313" key="5">
    <source>
        <dbReference type="EMBL" id="QPC84892.1"/>
    </source>
</evidence>
<gene>
    <name evidence="5" type="ORF">G4Y79_11125</name>
</gene>
<dbReference type="Proteomes" id="UP000594468">
    <property type="component" value="Chromosome"/>
</dbReference>
<proteinExistence type="predicted"/>
<dbReference type="GO" id="GO:0005829">
    <property type="term" value="C:cytosol"/>
    <property type="evidence" value="ECO:0007669"/>
    <property type="project" value="TreeGrafter"/>
</dbReference>
<dbReference type="InterPro" id="IPR045076">
    <property type="entry name" value="MutS"/>
</dbReference>
<evidence type="ECO:0000256" key="2">
    <source>
        <dbReference type="ARBA" id="ARBA00022840"/>
    </source>
</evidence>
<dbReference type="SUPFAM" id="SSF52540">
    <property type="entry name" value="P-loop containing nucleoside triphosphate hydrolases"/>
    <property type="match status" value="1"/>
</dbReference>